<feature type="compositionally biased region" description="Basic and acidic residues" evidence="1">
    <location>
        <begin position="463"/>
        <end position="474"/>
    </location>
</feature>
<feature type="compositionally biased region" description="Low complexity" evidence="1">
    <location>
        <begin position="325"/>
        <end position="349"/>
    </location>
</feature>
<reference evidence="2 3" key="1">
    <citation type="journal article" date="2018" name="Mol. Biol. Evol.">
        <title>Broad Genomic Sampling Reveals a Smut Pathogenic Ancestry of the Fungal Clade Ustilaginomycotina.</title>
        <authorList>
            <person name="Kijpornyongpan T."/>
            <person name="Mondo S.J."/>
            <person name="Barry K."/>
            <person name="Sandor L."/>
            <person name="Lee J."/>
            <person name="Lipzen A."/>
            <person name="Pangilinan J."/>
            <person name="LaButti K."/>
            <person name="Hainaut M."/>
            <person name="Henrissat B."/>
            <person name="Grigoriev I.V."/>
            <person name="Spatafora J.W."/>
            <person name="Aime M.C."/>
        </authorList>
    </citation>
    <scope>NUCLEOTIDE SEQUENCE [LARGE SCALE GENOMIC DNA]</scope>
    <source>
        <strain evidence="2 3">MCA 3882</strain>
    </source>
</reference>
<organism evidence="2 3">
    <name type="scientific">Meira miltonrushii</name>
    <dbReference type="NCBI Taxonomy" id="1280837"/>
    <lineage>
        <taxon>Eukaryota</taxon>
        <taxon>Fungi</taxon>
        <taxon>Dikarya</taxon>
        <taxon>Basidiomycota</taxon>
        <taxon>Ustilaginomycotina</taxon>
        <taxon>Exobasidiomycetes</taxon>
        <taxon>Exobasidiales</taxon>
        <taxon>Brachybasidiaceae</taxon>
        <taxon>Meira</taxon>
    </lineage>
</organism>
<name>A0A316V8J4_9BASI</name>
<feature type="region of interest" description="Disordered" evidence="1">
    <location>
        <begin position="316"/>
        <end position="388"/>
    </location>
</feature>
<feature type="region of interest" description="Disordered" evidence="1">
    <location>
        <begin position="154"/>
        <end position="194"/>
    </location>
</feature>
<keyword evidence="3" id="KW-1185">Reference proteome</keyword>
<dbReference type="AlphaFoldDB" id="A0A316V8J4"/>
<feature type="compositionally biased region" description="Polar residues" evidence="1">
    <location>
        <begin position="508"/>
        <end position="521"/>
    </location>
</feature>
<dbReference type="Proteomes" id="UP000245771">
    <property type="component" value="Unassembled WGS sequence"/>
</dbReference>
<dbReference type="GeneID" id="37024377"/>
<evidence type="ECO:0000256" key="1">
    <source>
        <dbReference type="SAM" id="MobiDB-lite"/>
    </source>
</evidence>
<gene>
    <name evidence="2" type="ORF">FA14DRAFT_63169</name>
</gene>
<dbReference type="RefSeq" id="XP_025353836.1">
    <property type="nucleotide sequence ID" value="XM_025502596.1"/>
</dbReference>
<dbReference type="InParanoid" id="A0A316V8J4"/>
<dbReference type="OrthoDB" id="10403305at2759"/>
<feature type="region of interest" description="Disordered" evidence="1">
    <location>
        <begin position="260"/>
        <end position="281"/>
    </location>
</feature>
<protein>
    <submittedName>
        <fullName evidence="2">Uncharacterized protein</fullName>
    </submittedName>
</protein>
<evidence type="ECO:0000313" key="2">
    <source>
        <dbReference type="EMBL" id="PWN33534.1"/>
    </source>
</evidence>
<sequence length="542" mass="59625">MGRRTATSYDDAFCTKFRGVIHEVLNKLNDQGEIENTDVLYPRRHDAGPISSPPSRRPYTFEQFVDHLDENDSTFHNLIELLITITARKEIAKAIHLNDPANDLTTADGIHASPSTTSFTESSAALRLESRLRNFNTRTTRECQRDILRNRAVQGEIRGITQRNRRHRTSNESSPSSESLQGNSPPPTRTVFSTLNAPETGFINSDAGYDAGATSRIFRVNQQNSGSGSGSSSLVGARRWLQHDVSSIRRRLDQRLDQRREELTARQSSSNNHTSSPIPRRASGILSISRDGSHVSVPPGSHTNDIDSVYAQRFSTQSFPPESQTPSSSDPTLSASSSVPSHSTTQASSLGSRGGLDSTLAPLLRPEDSGSGTASDLLRMSPDQQGERLSIRERALEVISMAQRAYGSSIDSDDSSRSRTIQAVLNRLNETGGPGLSLERAADDQNRTNDFESFSSRRRQDRRRQSAEGDRDEQQSDEDQDEGGQRSLDRALATLSRADETLRRINQGRLSVTSQDNTNAGATGHVDNRDPLALRLEPSDVS</sequence>
<feature type="compositionally biased region" description="Low complexity" evidence="1">
    <location>
        <begin position="171"/>
        <end position="183"/>
    </location>
</feature>
<evidence type="ECO:0000313" key="3">
    <source>
        <dbReference type="Proteomes" id="UP000245771"/>
    </source>
</evidence>
<accession>A0A316V8J4</accession>
<dbReference type="EMBL" id="KZ819604">
    <property type="protein sequence ID" value="PWN33534.1"/>
    <property type="molecule type" value="Genomic_DNA"/>
</dbReference>
<proteinExistence type="predicted"/>
<feature type="region of interest" description="Disordered" evidence="1">
    <location>
        <begin position="426"/>
        <end position="542"/>
    </location>
</feature>
<feature type="compositionally biased region" description="Basic and acidic residues" evidence="1">
    <location>
        <begin position="440"/>
        <end position="450"/>
    </location>
</feature>
<feature type="compositionally biased region" description="Polar residues" evidence="1">
    <location>
        <begin position="265"/>
        <end position="277"/>
    </location>
</feature>